<evidence type="ECO:0000259" key="4">
    <source>
        <dbReference type="PROSITE" id="PS01124"/>
    </source>
</evidence>
<dbReference type="PRINTS" id="PR00032">
    <property type="entry name" value="HTHARAC"/>
</dbReference>
<dbReference type="InterPro" id="IPR009057">
    <property type="entry name" value="Homeodomain-like_sf"/>
</dbReference>
<keyword evidence="3" id="KW-0804">Transcription</keyword>
<gene>
    <name evidence="5" type="ordered locus">Ethha_0900</name>
</gene>
<dbReference type="HOGENOM" id="CLU_1076643_0_0_9"/>
<keyword evidence="1" id="KW-0805">Transcription regulation</keyword>
<sequence>MPSEKKNPPRYLLWGNTQSTVFHYASLAETKNHLFHILHIHDGLGMLAKRQYQQDRQNIRAGNILFLRPETNFLLQAGDAPLHFTDFLVEGDCFAFPLVLHPDQAEPHLIHAMSLLEKQSTPFLPGTPSDALSAALTEFRSRIASRQTGCPSGSAPIHTLKRILDTRYMESLHLDGFAEELYVNKFKLVKEFKKQYGMPPIEYLLNRRIQEACRLLLETNKKIIEIGIMVGLSNPTYFTRAFKEKIGCTPLSYRKQHQ</sequence>
<proteinExistence type="predicted"/>
<organism evidence="5 6">
    <name type="scientific">Ethanoligenens harbinense (strain DSM 18485 / JCM 12961 / CGMCC 1.5033 / YUAN-3)</name>
    <dbReference type="NCBI Taxonomy" id="663278"/>
    <lineage>
        <taxon>Bacteria</taxon>
        <taxon>Bacillati</taxon>
        <taxon>Bacillota</taxon>
        <taxon>Clostridia</taxon>
        <taxon>Eubacteriales</taxon>
        <taxon>Oscillospiraceae</taxon>
        <taxon>Ethanoligenens</taxon>
    </lineage>
</organism>
<dbReference type="PROSITE" id="PS00041">
    <property type="entry name" value="HTH_ARAC_FAMILY_1"/>
    <property type="match status" value="1"/>
</dbReference>
<name>E6U3G8_ETHHY</name>
<dbReference type="KEGG" id="eha:Ethha_0900"/>
<dbReference type="InterPro" id="IPR018062">
    <property type="entry name" value="HTH_AraC-typ_CS"/>
</dbReference>
<evidence type="ECO:0000256" key="1">
    <source>
        <dbReference type="ARBA" id="ARBA00023015"/>
    </source>
</evidence>
<keyword evidence="2" id="KW-0238">DNA-binding</keyword>
<dbReference type="GO" id="GO:0003700">
    <property type="term" value="F:DNA-binding transcription factor activity"/>
    <property type="evidence" value="ECO:0007669"/>
    <property type="project" value="InterPro"/>
</dbReference>
<dbReference type="InterPro" id="IPR018060">
    <property type="entry name" value="HTH_AraC"/>
</dbReference>
<evidence type="ECO:0000256" key="2">
    <source>
        <dbReference type="ARBA" id="ARBA00023125"/>
    </source>
</evidence>
<protein>
    <submittedName>
        <fullName evidence="5">Transcriptional regulator, AraC family</fullName>
    </submittedName>
</protein>
<dbReference type="STRING" id="663278.Ethha_0900"/>
<dbReference type="Proteomes" id="UP000001551">
    <property type="component" value="Chromosome"/>
</dbReference>
<dbReference type="eggNOG" id="COG2207">
    <property type="taxonomic scope" value="Bacteria"/>
</dbReference>
<dbReference type="Gene3D" id="1.10.10.60">
    <property type="entry name" value="Homeodomain-like"/>
    <property type="match status" value="2"/>
</dbReference>
<dbReference type="EMBL" id="CP002400">
    <property type="protein sequence ID" value="ADU26460.1"/>
    <property type="molecule type" value="Genomic_DNA"/>
</dbReference>
<dbReference type="InterPro" id="IPR020449">
    <property type="entry name" value="Tscrpt_reg_AraC-type_HTH"/>
</dbReference>
<dbReference type="PROSITE" id="PS01124">
    <property type="entry name" value="HTH_ARAC_FAMILY_2"/>
    <property type="match status" value="1"/>
</dbReference>
<dbReference type="GO" id="GO:0043565">
    <property type="term" value="F:sequence-specific DNA binding"/>
    <property type="evidence" value="ECO:0007669"/>
    <property type="project" value="InterPro"/>
</dbReference>
<dbReference type="AlphaFoldDB" id="E6U3G8"/>
<dbReference type="Pfam" id="PF12833">
    <property type="entry name" value="HTH_18"/>
    <property type="match status" value="1"/>
</dbReference>
<dbReference type="PANTHER" id="PTHR43280:SF28">
    <property type="entry name" value="HTH-TYPE TRANSCRIPTIONAL ACTIVATOR RHAS"/>
    <property type="match status" value="1"/>
</dbReference>
<dbReference type="PANTHER" id="PTHR43280">
    <property type="entry name" value="ARAC-FAMILY TRANSCRIPTIONAL REGULATOR"/>
    <property type="match status" value="1"/>
</dbReference>
<evidence type="ECO:0000256" key="3">
    <source>
        <dbReference type="ARBA" id="ARBA00023163"/>
    </source>
</evidence>
<reference evidence="5 6" key="1">
    <citation type="submission" date="2010-12" db="EMBL/GenBank/DDBJ databases">
        <title>Complete sequence of Ethanoligenens harbinense YUAN-3.</title>
        <authorList>
            <person name="Lucas S."/>
            <person name="Copeland A."/>
            <person name="Lapidus A."/>
            <person name="Cheng J.-F."/>
            <person name="Bruce D."/>
            <person name="Goodwin L."/>
            <person name="Pitluck S."/>
            <person name="Chertkov O."/>
            <person name="Misra M."/>
            <person name="Detter J.C."/>
            <person name="Han C."/>
            <person name="Tapia R."/>
            <person name="Land M."/>
            <person name="Hauser L."/>
            <person name="Jeffries C."/>
            <person name="Kyrpides N."/>
            <person name="Ivanova N."/>
            <person name="Mikhailova N."/>
            <person name="Wang A."/>
            <person name="Mouttaki H."/>
            <person name="He Z."/>
            <person name="Zhou J."/>
            <person name="Hemme C.L."/>
            <person name="Woyke T."/>
        </authorList>
    </citation>
    <scope>NUCLEOTIDE SEQUENCE [LARGE SCALE GENOMIC DNA]</scope>
    <source>
        <strain evidence="6">DSM 18485 / JCM 12961 / CGMCC 1.5033 / YUAN-3</strain>
    </source>
</reference>
<evidence type="ECO:0000313" key="6">
    <source>
        <dbReference type="Proteomes" id="UP000001551"/>
    </source>
</evidence>
<dbReference type="SMART" id="SM00342">
    <property type="entry name" value="HTH_ARAC"/>
    <property type="match status" value="1"/>
</dbReference>
<accession>E6U3G8</accession>
<keyword evidence="6" id="KW-1185">Reference proteome</keyword>
<feature type="domain" description="HTH araC/xylS-type" evidence="4">
    <location>
        <begin position="158"/>
        <end position="256"/>
    </location>
</feature>
<evidence type="ECO:0000313" key="5">
    <source>
        <dbReference type="EMBL" id="ADU26460.1"/>
    </source>
</evidence>
<dbReference type="SUPFAM" id="SSF46689">
    <property type="entry name" value="Homeodomain-like"/>
    <property type="match status" value="1"/>
</dbReference>